<dbReference type="InterPro" id="IPR056586">
    <property type="entry name" value="EF-hand_PLCG1"/>
</dbReference>
<evidence type="ECO:0000256" key="9">
    <source>
        <dbReference type="ARBA" id="ARBA00022999"/>
    </source>
</evidence>
<evidence type="ECO:0000256" key="1">
    <source>
        <dbReference type="ARBA" id="ARBA00001913"/>
    </source>
</evidence>
<dbReference type="FunFam" id="3.30.505.10:FF:000009">
    <property type="entry name" value="1-phosphatidylinositol 4,5-bisphosphate phosphodiesterase gamma"/>
    <property type="match status" value="1"/>
</dbReference>
<dbReference type="PRINTS" id="PR00390">
    <property type="entry name" value="PHPHLIPASEC"/>
</dbReference>
<feature type="domain" description="EF-hand" evidence="17">
    <location>
        <begin position="187"/>
        <end position="222"/>
    </location>
</feature>
<dbReference type="GO" id="GO:0048015">
    <property type="term" value="P:phosphatidylinositol-mediated signaling"/>
    <property type="evidence" value="ECO:0007669"/>
    <property type="project" value="TreeGrafter"/>
</dbReference>
<dbReference type="Pfam" id="PF00017">
    <property type="entry name" value="SH2"/>
    <property type="match status" value="2"/>
</dbReference>
<comment type="catalytic activity">
    <reaction evidence="12">
        <text>a 1,2-diacyl-sn-glycero-3-phospho-(1D-myo-inositol-4,5-bisphosphate) + H2O = 1D-myo-inositol 1,4,5-trisphosphate + a 1,2-diacyl-sn-glycerol + H(+)</text>
        <dbReference type="Rhea" id="RHEA:33179"/>
        <dbReference type="ChEBI" id="CHEBI:15377"/>
        <dbReference type="ChEBI" id="CHEBI:15378"/>
        <dbReference type="ChEBI" id="CHEBI:17815"/>
        <dbReference type="ChEBI" id="CHEBI:58456"/>
        <dbReference type="ChEBI" id="CHEBI:203600"/>
        <dbReference type="EC" id="3.1.4.11"/>
    </reaction>
    <physiologicalReaction direction="left-to-right" evidence="12">
        <dbReference type="Rhea" id="RHEA:33180"/>
    </physiologicalReaction>
</comment>
<keyword evidence="10 14" id="KW-0443">Lipid metabolism</keyword>
<dbReference type="GO" id="GO:0004435">
    <property type="term" value="F:phosphatidylinositol-4,5-bisphosphate phospholipase C activity"/>
    <property type="evidence" value="ECO:0007669"/>
    <property type="project" value="UniProtKB-EC"/>
</dbReference>
<dbReference type="InterPro" id="IPR002048">
    <property type="entry name" value="EF_hand_dom"/>
</dbReference>
<organism evidence="18 19">
    <name type="scientific">Aromia moschata</name>
    <dbReference type="NCBI Taxonomy" id="1265417"/>
    <lineage>
        <taxon>Eukaryota</taxon>
        <taxon>Metazoa</taxon>
        <taxon>Ecdysozoa</taxon>
        <taxon>Arthropoda</taxon>
        <taxon>Hexapoda</taxon>
        <taxon>Insecta</taxon>
        <taxon>Pterygota</taxon>
        <taxon>Neoptera</taxon>
        <taxon>Endopterygota</taxon>
        <taxon>Coleoptera</taxon>
        <taxon>Polyphaga</taxon>
        <taxon>Cucujiformia</taxon>
        <taxon>Chrysomeloidea</taxon>
        <taxon>Cerambycidae</taxon>
        <taxon>Cerambycinae</taxon>
        <taxon>Callichromatini</taxon>
        <taxon>Aromia</taxon>
    </lineage>
</organism>
<evidence type="ECO:0000256" key="7">
    <source>
        <dbReference type="ARBA" id="ARBA00022837"/>
    </source>
</evidence>
<dbReference type="Gene3D" id="3.30.505.10">
    <property type="entry name" value="SH2 domain"/>
    <property type="match status" value="2"/>
</dbReference>
<evidence type="ECO:0000256" key="5">
    <source>
        <dbReference type="ARBA" id="ARBA00022737"/>
    </source>
</evidence>
<dbReference type="InterPro" id="IPR001192">
    <property type="entry name" value="PI-PLC_fam"/>
</dbReference>
<feature type="domain" description="SH2" evidence="16">
    <location>
        <begin position="548"/>
        <end position="625"/>
    </location>
</feature>
<dbReference type="GO" id="GO:0016042">
    <property type="term" value="P:lipid catabolic process"/>
    <property type="evidence" value="ECO:0007669"/>
    <property type="project" value="UniProtKB-KW"/>
</dbReference>
<evidence type="ECO:0000259" key="16">
    <source>
        <dbReference type="PROSITE" id="PS50001"/>
    </source>
</evidence>
<keyword evidence="11" id="KW-0807">Transducer</keyword>
<dbReference type="EMBL" id="JAPWTK010000655">
    <property type="protein sequence ID" value="KAJ8937420.1"/>
    <property type="molecule type" value="Genomic_DNA"/>
</dbReference>
<dbReference type="InterPro" id="IPR000980">
    <property type="entry name" value="SH2"/>
</dbReference>
<feature type="non-terminal residue" evidence="18">
    <location>
        <position position="735"/>
    </location>
</feature>
<dbReference type="InterPro" id="IPR035023">
    <property type="entry name" value="PLC-gamma_C-SH2"/>
</dbReference>
<dbReference type="InterPro" id="IPR036860">
    <property type="entry name" value="SH2_dom_sf"/>
</dbReference>
<reference evidence="18" key="1">
    <citation type="journal article" date="2023" name="Insect Mol. Biol.">
        <title>Genome sequencing provides insights into the evolution of gene families encoding plant cell wall-degrading enzymes in longhorned beetles.</title>
        <authorList>
            <person name="Shin N.R."/>
            <person name="Okamura Y."/>
            <person name="Kirsch R."/>
            <person name="Pauchet Y."/>
        </authorList>
    </citation>
    <scope>NUCLEOTIDE SEQUENCE</scope>
    <source>
        <strain evidence="18">AMC_N1</strain>
    </source>
</reference>
<evidence type="ECO:0000256" key="6">
    <source>
        <dbReference type="ARBA" id="ARBA00022801"/>
    </source>
</evidence>
<dbReference type="InterPro" id="IPR057061">
    <property type="entry name" value="PLCG_EF-hand_2"/>
</dbReference>
<accession>A0AAV8XFV2</accession>
<dbReference type="CDD" id="cd16201">
    <property type="entry name" value="EFh_PI-PLCgamma"/>
    <property type="match status" value="1"/>
</dbReference>
<dbReference type="GO" id="GO:0005509">
    <property type="term" value="F:calcium ion binding"/>
    <property type="evidence" value="ECO:0007669"/>
    <property type="project" value="InterPro"/>
</dbReference>
<keyword evidence="4" id="KW-0597">Phosphoprotein</keyword>
<evidence type="ECO:0000256" key="2">
    <source>
        <dbReference type="ARBA" id="ARBA00012368"/>
    </source>
</evidence>
<dbReference type="PROSITE" id="PS50007">
    <property type="entry name" value="PIPLC_X_DOMAIN"/>
    <property type="match status" value="1"/>
</dbReference>
<dbReference type="CDD" id="cd13362">
    <property type="entry name" value="PH_PLC_gamma"/>
    <property type="match status" value="1"/>
</dbReference>
<dbReference type="Gene3D" id="3.20.20.190">
    <property type="entry name" value="Phosphatidylinositol (PI) phosphodiesterase"/>
    <property type="match status" value="1"/>
</dbReference>
<evidence type="ECO:0000256" key="14">
    <source>
        <dbReference type="RuleBase" id="RU361133"/>
    </source>
</evidence>
<feature type="region of interest" description="Disordered" evidence="15">
    <location>
        <begin position="506"/>
        <end position="530"/>
    </location>
</feature>
<keyword evidence="3" id="KW-0728">SH3 domain</keyword>
<evidence type="ECO:0000256" key="3">
    <source>
        <dbReference type="ARBA" id="ARBA00022443"/>
    </source>
</evidence>
<comment type="caution">
    <text evidence="18">The sequence shown here is derived from an EMBL/GenBank/DDBJ whole genome shotgun (WGS) entry which is preliminary data.</text>
</comment>
<dbReference type="SMART" id="SM00148">
    <property type="entry name" value="PLCXc"/>
    <property type="match status" value="1"/>
</dbReference>
<dbReference type="Pfam" id="PF23583">
    <property type="entry name" value="EF_HAND_2_PLCG"/>
    <property type="match status" value="1"/>
</dbReference>
<sequence length="735" mass="86231">MFNLFNGVFSSSGSGYIPQMEQVISQLERGTLVTKFSWRKKAERKTLAIRRETRQIIWTRPPAVMKPTYDGAVNWSEIKEVRRGKNSKDFEKWPEDSKKIESSKCFVVFYGSEFKLRVLSIAALSEAECELWIKGLTDLVEDTINAPYPLQVQGWLRREFYAMESLQRETINLKDLKSFLPRINYKIPTSKLREIFNEVDTRNRNEIGFDDFAILYQKLIFDEKSAPDLFDKILLYSSNLKNVNLQEVQCFLTKEQNDPLGNDDRSVSQFICNFLKDPHREIHEPYFTIAEFMDFLFSKQNDLWDPSKDKVYQDMSRPLSHYWISSSHNTYLTGDQFSSESSVEAYARCLRMGCRCIELDCWDGPDGMPFIYHGHTLTTKIKFLDVIRTIKEHAFATSDYPVILSIEEYCSLPQQRKMATAMQSKMAKTQLPSPYSLRRKILLKHKKLPKGQEESALIIRNDSTDMDLRNSVKNGIMYLEDPVDMEWNPHFFVLTHNKLFYTDSYKPDQESEKSEDEEDSRSFQRPKSNVPNEELHFSEKWFHGHLGDGTFLVRTSVTFVGAYCLSFWCNNEVHHCRIRSKQDKQQTKYYLIDGKYFDSLYSLITHYRTSPLLTANFSITLQEPVPQPNLHETEKWYHKNTTKSQAEEILKRVKKEGAFLVRPSENESNCYTISFRADRKIKHCRIKLEGRLYTIGNVEFESLVELINYYENHPLYRRVKLSFAISEDMVRGMTA</sequence>
<dbReference type="Pfam" id="PF00388">
    <property type="entry name" value="PI-PLC-X"/>
    <property type="match status" value="1"/>
</dbReference>
<keyword evidence="7" id="KW-0106">Calcium</keyword>
<dbReference type="SUPFAM" id="SSF50729">
    <property type="entry name" value="PH domain-like"/>
    <property type="match status" value="1"/>
</dbReference>
<evidence type="ECO:0000256" key="10">
    <source>
        <dbReference type="ARBA" id="ARBA00023098"/>
    </source>
</evidence>
<dbReference type="SUPFAM" id="SSF47473">
    <property type="entry name" value="EF-hand"/>
    <property type="match status" value="1"/>
</dbReference>
<protein>
    <recommendedName>
        <fullName evidence="2 14">Phosphoinositide phospholipase C</fullName>
        <ecNumber evidence="2 14">3.1.4.11</ecNumber>
    </recommendedName>
</protein>
<dbReference type="InterPro" id="IPR011993">
    <property type="entry name" value="PH-like_dom_sf"/>
</dbReference>
<dbReference type="Gene3D" id="2.30.29.30">
    <property type="entry name" value="Pleckstrin-homology domain (PH domain)/Phosphotyrosine-binding domain (PTB)"/>
    <property type="match status" value="1"/>
</dbReference>
<dbReference type="Proteomes" id="UP001162162">
    <property type="component" value="Unassembled WGS sequence"/>
</dbReference>
<dbReference type="PROSITE" id="PS50222">
    <property type="entry name" value="EF_HAND_2"/>
    <property type="match status" value="1"/>
</dbReference>
<dbReference type="Gene3D" id="1.10.238.10">
    <property type="entry name" value="EF-hand"/>
    <property type="match status" value="1"/>
</dbReference>
<dbReference type="SMART" id="SM00252">
    <property type="entry name" value="SH2"/>
    <property type="match status" value="2"/>
</dbReference>
<keyword evidence="9 13" id="KW-0727">SH2 domain</keyword>
<proteinExistence type="predicted"/>
<evidence type="ECO:0000313" key="19">
    <source>
        <dbReference type="Proteomes" id="UP001162162"/>
    </source>
</evidence>
<evidence type="ECO:0000259" key="17">
    <source>
        <dbReference type="PROSITE" id="PS50222"/>
    </source>
</evidence>
<evidence type="ECO:0000313" key="18">
    <source>
        <dbReference type="EMBL" id="KAJ8937420.1"/>
    </source>
</evidence>
<dbReference type="PANTHER" id="PTHR10336">
    <property type="entry name" value="PHOSPHOINOSITIDE-SPECIFIC PHOSPHOLIPASE C FAMILY PROTEIN"/>
    <property type="match status" value="1"/>
</dbReference>
<dbReference type="CDD" id="cd09932">
    <property type="entry name" value="SH2_C-SH2_PLC_gamma_like"/>
    <property type="match status" value="1"/>
</dbReference>
<dbReference type="GO" id="GO:0032587">
    <property type="term" value="C:ruffle membrane"/>
    <property type="evidence" value="ECO:0007669"/>
    <property type="project" value="TreeGrafter"/>
</dbReference>
<dbReference type="FunFam" id="3.20.20.190:FF:000112">
    <property type="match status" value="1"/>
</dbReference>
<dbReference type="AlphaFoldDB" id="A0AAV8XFV2"/>
<dbReference type="InterPro" id="IPR011992">
    <property type="entry name" value="EF-hand-dom_pair"/>
</dbReference>
<evidence type="ECO:0000256" key="12">
    <source>
        <dbReference type="ARBA" id="ARBA00023674"/>
    </source>
</evidence>
<dbReference type="SUPFAM" id="SSF51695">
    <property type="entry name" value="PLC-like phosphodiesterases"/>
    <property type="match status" value="1"/>
</dbReference>
<keyword evidence="19" id="KW-1185">Reference proteome</keyword>
<gene>
    <name evidence="18" type="ORF">NQ318_007879</name>
</gene>
<dbReference type="FunFam" id="3.30.505.10:FF:000011">
    <property type="entry name" value="1-phosphatidylinositol 4,5-bisphosphate phosphodiesterase gamma"/>
    <property type="match status" value="1"/>
</dbReference>
<dbReference type="PRINTS" id="PR00401">
    <property type="entry name" value="SH2DOMAIN"/>
</dbReference>
<dbReference type="SUPFAM" id="SSF55550">
    <property type="entry name" value="SH2 domain"/>
    <property type="match status" value="2"/>
</dbReference>
<evidence type="ECO:0000256" key="11">
    <source>
        <dbReference type="ARBA" id="ARBA00023224"/>
    </source>
</evidence>
<dbReference type="InterPro" id="IPR017946">
    <property type="entry name" value="PLC-like_Pdiesterase_TIM-brl"/>
</dbReference>
<keyword evidence="6 14" id="KW-0378">Hydrolase</keyword>
<feature type="domain" description="SH2" evidence="16">
    <location>
        <begin position="636"/>
        <end position="725"/>
    </location>
</feature>
<evidence type="ECO:0000256" key="15">
    <source>
        <dbReference type="SAM" id="MobiDB-lite"/>
    </source>
</evidence>
<evidence type="ECO:0000256" key="13">
    <source>
        <dbReference type="PROSITE-ProRule" id="PRU00191"/>
    </source>
</evidence>
<dbReference type="GO" id="GO:0010634">
    <property type="term" value="P:positive regulation of epithelial cell migration"/>
    <property type="evidence" value="ECO:0007669"/>
    <property type="project" value="TreeGrafter"/>
</dbReference>
<evidence type="ECO:0000256" key="4">
    <source>
        <dbReference type="ARBA" id="ARBA00022553"/>
    </source>
</evidence>
<dbReference type="InterPro" id="IPR000909">
    <property type="entry name" value="PLipase_C_PInositol-sp_X_dom"/>
</dbReference>
<dbReference type="PANTHER" id="PTHR10336:SF159">
    <property type="entry name" value="1-PHOSPHATIDYLINOSITOL 4,5-BISPHOSPHATE PHOSPHODIESTERASE GAMMA"/>
    <property type="match status" value="1"/>
</dbReference>
<dbReference type="GO" id="GO:0046488">
    <property type="term" value="P:phosphatidylinositol metabolic process"/>
    <property type="evidence" value="ECO:0007669"/>
    <property type="project" value="TreeGrafter"/>
</dbReference>
<evidence type="ECO:0000256" key="8">
    <source>
        <dbReference type="ARBA" id="ARBA00022963"/>
    </source>
</evidence>
<name>A0AAV8XFV2_9CUCU</name>
<dbReference type="EC" id="3.1.4.11" evidence="2 14"/>
<dbReference type="Pfam" id="PF23329">
    <property type="entry name" value="EF_HAND_1_PLCG"/>
    <property type="match status" value="1"/>
</dbReference>
<dbReference type="GO" id="GO:0051209">
    <property type="term" value="P:release of sequestered calcium ion into cytosol"/>
    <property type="evidence" value="ECO:0007669"/>
    <property type="project" value="TreeGrafter"/>
</dbReference>
<comment type="cofactor">
    <cofactor evidence="1">
        <name>Ca(2+)</name>
        <dbReference type="ChEBI" id="CHEBI:29108"/>
    </cofactor>
</comment>
<keyword evidence="8 14" id="KW-0442">Lipid degradation</keyword>
<keyword evidence="5" id="KW-0677">Repeat</keyword>
<dbReference type="PROSITE" id="PS50001">
    <property type="entry name" value="SH2"/>
    <property type="match status" value="2"/>
</dbReference>